<evidence type="ECO:0000313" key="2">
    <source>
        <dbReference type="Proteomes" id="UP000054845"/>
    </source>
</evidence>
<protein>
    <submittedName>
        <fullName evidence="1">Uncharacterized protein</fullName>
    </submittedName>
</protein>
<proteinExistence type="predicted"/>
<dbReference type="Proteomes" id="UP000054845">
    <property type="component" value="Unassembled WGS sequence"/>
</dbReference>
<reference evidence="1 2" key="1">
    <citation type="submission" date="2014-09" db="EMBL/GenBank/DDBJ databases">
        <authorList>
            <person name="Magalhaes I.L.F."/>
            <person name="Oliveira U."/>
            <person name="Santos F.R."/>
            <person name="Vidigal T.H.D.A."/>
            <person name="Brescovit A.D."/>
            <person name="Santos A.J."/>
        </authorList>
    </citation>
    <scope>NUCLEOTIDE SEQUENCE [LARGE SCALE GENOMIC DNA]</scope>
</reference>
<sequence>MSKYLNQMLGGSSLNQNVLKVTPMACLGHLNGTYTAGVTCLRKAQRPTCRPGSRLLAPLQK</sequence>
<dbReference type="AlphaFoldDB" id="A0A0P1BLR7"/>
<evidence type="ECO:0000313" key="1">
    <source>
        <dbReference type="EMBL" id="CEH17355.1"/>
    </source>
</evidence>
<name>A0A0P1BLR7_9BASI</name>
<organism evidence="1 2">
    <name type="scientific">Ceraceosorus bombacis</name>
    <dbReference type="NCBI Taxonomy" id="401625"/>
    <lineage>
        <taxon>Eukaryota</taxon>
        <taxon>Fungi</taxon>
        <taxon>Dikarya</taxon>
        <taxon>Basidiomycota</taxon>
        <taxon>Ustilaginomycotina</taxon>
        <taxon>Exobasidiomycetes</taxon>
        <taxon>Ceraceosorales</taxon>
        <taxon>Ceraceosoraceae</taxon>
        <taxon>Ceraceosorus</taxon>
    </lineage>
</organism>
<dbReference type="EMBL" id="CCYA01000254">
    <property type="protein sequence ID" value="CEH17355.1"/>
    <property type="molecule type" value="Genomic_DNA"/>
</dbReference>
<accession>A0A0P1BLR7</accession>
<keyword evidence="2" id="KW-1185">Reference proteome</keyword>